<keyword evidence="1" id="KW-0732">Signal</keyword>
<evidence type="ECO:0000313" key="4">
    <source>
        <dbReference type="Proteomes" id="UP001229244"/>
    </source>
</evidence>
<organism evidence="3 4">
    <name type="scientific">Amorphus orientalis</name>
    <dbReference type="NCBI Taxonomy" id="649198"/>
    <lineage>
        <taxon>Bacteria</taxon>
        <taxon>Pseudomonadati</taxon>
        <taxon>Pseudomonadota</taxon>
        <taxon>Alphaproteobacteria</taxon>
        <taxon>Hyphomicrobiales</taxon>
        <taxon>Amorphaceae</taxon>
        <taxon>Amorphus</taxon>
    </lineage>
</organism>
<keyword evidence="3" id="KW-0378">Hydrolase</keyword>
<evidence type="ECO:0000256" key="1">
    <source>
        <dbReference type="SAM" id="SignalP"/>
    </source>
</evidence>
<reference evidence="3" key="1">
    <citation type="submission" date="2023-07" db="EMBL/GenBank/DDBJ databases">
        <title>Genomic Encyclopedia of Type Strains, Phase IV (KMG-IV): sequencing the most valuable type-strain genomes for metagenomic binning, comparative biology and taxonomic classification.</title>
        <authorList>
            <person name="Goeker M."/>
        </authorList>
    </citation>
    <scope>NUCLEOTIDE SEQUENCE</scope>
    <source>
        <strain evidence="3">DSM 21202</strain>
    </source>
</reference>
<proteinExistence type="predicted"/>
<dbReference type="EMBL" id="JAUSUL010000001">
    <property type="protein sequence ID" value="MDQ0314828.1"/>
    <property type="molecule type" value="Genomic_DNA"/>
</dbReference>
<dbReference type="SUPFAM" id="SSF50199">
    <property type="entry name" value="Staphylococcal nuclease"/>
    <property type="match status" value="1"/>
</dbReference>
<dbReference type="RefSeq" id="WP_306884614.1">
    <property type="nucleotide sequence ID" value="NZ_JAUSUL010000001.1"/>
</dbReference>
<dbReference type="InterPro" id="IPR016071">
    <property type="entry name" value="Staphylococal_nuclease_OB-fold"/>
</dbReference>
<keyword evidence="4" id="KW-1185">Reference proteome</keyword>
<dbReference type="AlphaFoldDB" id="A0AAE3VMK5"/>
<feature type="domain" description="TNase-like" evidence="2">
    <location>
        <begin position="30"/>
        <end position="130"/>
    </location>
</feature>
<comment type="caution">
    <text evidence="3">The sequence shown here is derived from an EMBL/GenBank/DDBJ whole genome shotgun (WGS) entry which is preliminary data.</text>
</comment>
<evidence type="ECO:0000259" key="2">
    <source>
        <dbReference type="PROSITE" id="PS50830"/>
    </source>
</evidence>
<keyword evidence="3" id="KW-0255">Endonuclease</keyword>
<keyword evidence="3" id="KW-0540">Nuclease</keyword>
<name>A0AAE3VMK5_9HYPH</name>
<feature type="signal peptide" evidence="1">
    <location>
        <begin position="1"/>
        <end position="21"/>
    </location>
</feature>
<dbReference type="Pfam" id="PF00565">
    <property type="entry name" value="SNase"/>
    <property type="match status" value="1"/>
</dbReference>
<dbReference type="PROSITE" id="PS50830">
    <property type="entry name" value="TNASE_3"/>
    <property type="match status" value="1"/>
</dbReference>
<dbReference type="InterPro" id="IPR035437">
    <property type="entry name" value="SNase_OB-fold_sf"/>
</dbReference>
<protein>
    <submittedName>
        <fullName evidence="3">Endonuclease YncB(Thermonuclease family)</fullName>
    </submittedName>
</protein>
<dbReference type="SMART" id="SM00318">
    <property type="entry name" value="SNc"/>
    <property type="match status" value="1"/>
</dbReference>
<dbReference type="GO" id="GO:0004519">
    <property type="term" value="F:endonuclease activity"/>
    <property type="evidence" value="ECO:0007669"/>
    <property type="project" value="UniProtKB-KW"/>
</dbReference>
<evidence type="ECO:0000313" key="3">
    <source>
        <dbReference type="EMBL" id="MDQ0314828.1"/>
    </source>
</evidence>
<dbReference type="Gene3D" id="2.40.50.90">
    <property type="match status" value="1"/>
</dbReference>
<sequence length="160" mass="17088">MILRSFGAFVLFLAVALPASAADGPPPPYDGDTMYVAPGPDTPACSRLRWGKWEAVRILGIDTPEMDGECAAEEAQARAARLRLIELLGSGEVSLRRDGCDRYERTLARVFVNQTDVAAALISEGLGRAYDGGRRAGWCADADQSAASDAPIPRPNPGRK</sequence>
<accession>A0AAE3VMK5</accession>
<gene>
    <name evidence="3" type="ORF">J2S73_001265</name>
</gene>
<feature type="chain" id="PRO_5042191127" evidence="1">
    <location>
        <begin position="22"/>
        <end position="160"/>
    </location>
</feature>
<dbReference type="Proteomes" id="UP001229244">
    <property type="component" value="Unassembled WGS sequence"/>
</dbReference>